<dbReference type="GeneID" id="37270251"/>
<keyword evidence="3 8" id="KW-0285">Flavoprotein</keyword>
<accession>A0A316Z7T9</accession>
<dbReference type="SUPFAM" id="SSF54373">
    <property type="entry name" value="FAD-linked reductases, C-terminal domain"/>
    <property type="match status" value="1"/>
</dbReference>
<feature type="binding site" evidence="7">
    <location>
        <position position="286"/>
    </location>
    <ligand>
        <name>FAD</name>
        <dbReference type="ChEBI" id="CHEBI:57692"/>
    </ligand>
</feature>
<evidence type="ECO:0000256" key="6">
    <source>
        <dbReference type="PIRSR" id="PIRSR000137-1"/>
    </source>
</evidence>
<keyword evidence="13" id="KW-1185">Reference proteome</keyword>
<evidence type="ECO:0000313" key="13">
    <source>
        <dbReference type="Proteomes" id="UP000245946"/>
    </source>
</evidence>
<evidence type="ECO:0000256" key="9">
    <source>
        <dbReference type="SAM" id="SignalP"/>
    </source>
</evidence>
<dbReference type="STRING" id="58919.A0A316Z7T9"/>
<protein>
    <submittedName>
        <fullName evidence="12">Alcohol oxidase</fullName>
    </submittedName>
</protein>
<dbReference type="Gene3D" id="3.50.50.60">
    <property type="entry name" value="FAD/NAD(P)-binding domain"/>
    <property type="match status" value="1"/>
</dbReference>
<dbReference type="GO" id="GO:0016614">
    <property type="term" value="F:oxidoreductase activity, acting on CH-OH group of donors"/>
    <property type="evidence" value="ECO:0007669"/>
    <property type="project" value="InterPro"/>
</dbReference>
<evidence type="ECO:0000256" key="4">
    <source>
        <dbReference type="ARBA" id="ARBA00022827"/>
    </source>
</evidence>
<feature type="binding site" evidence="7">
    <location>
        <begin position="145"/>
        <end position="148"/>
    </location>
    <ligand>
        <name>FAD</name>
        <dbReference type="ChEBI" id="CHEBI:57692"/>
    </ligand>
</feature>
<evidence type="ECO:0000259" key="11">
    <source>
        <dbReference type="PROSITE" id="PS00624"/>
    </source>
</evidence>
<dbReference type="SUPFAM" id="SSF51905">
    <property type="entry name" value="FAD/NAD(P)-binding domain"/>
    <property type="match status" value="1"/>
</dbReference>
<name>A0A316Z7T9_9BASI</name>
<evidence type="ECO:0000256" key="5">
    <source>
        <dbReference type="ARBA" id="ARBA00023002"/>
    </source>
</evidence>
<dbReference type="Pfam" id="PF00732">
    <property type="entry name" value="GMC_oxred_N"/>
    <property type="match status" value="1"/>
</dbReference>
<dbReference type="InterPro" id="IPR007867">
    <property type="entry name" value="GMC_OxRtase_C"/>
</dbReference>
<evidence type="ECO:0000259" key="10">
    <source>
        <dbReference type="PROSITE" id="PS00623"/>
    </source>
</evidence>
<dbReference type="Pfam" id="PF05199">
    <property type="entry name" value="GMC_oxred_C"/>
    <property type="match status" value="1"/>
</dbReference>
<dbReference type="PANTHER" id="PTHR11552">
    <property type="entry name" value="GLUCOSE-METHANOL-CHOLINE GMC OXIDOREDUCTASE"/>
    <property type="match status" value="1"/>
</dbReference>
<evidence type="ECO:0000256" key="7">
    <source>
        <dbReference type="PIRSR" id="PIRSR000137-2"/>
    </source>
</evidence>
<sequence>MKVTVAVSLLAVAPFALAAPSWPSPPSDAAAERRFAEQLLASRALQATPETFAQQPFDYLVLGGGTAGLAVAARLSEQRGKRVGVLEAGPSLLPNKSPVTDTPGFFGGNLGSDIDYKYATVAQDNGVPSVGWPRGRVLGGSSALNFLVWDRAAEAEYDAWEELGNKGWNWDNMYRYMKKAEHFFAPSAADQQRLHLQANPSDYGRAGPVQVSYPRYISDAVTRWIPALEALGIRKNNSPLAGDNRGASVQPSNINPKNSTRSYSAPAYFAPASGRENLVVLTEAVVQKIEFGSSSSKKRKADITASGVTYTARGKTYMAKLKGGPKSEVIVSGGSVNSPQILELSGIGSKAVLDKIGVPQLVELPGVGENMQDHTYSAAAYELKAGSVTLDNLRNDPAFAADQQQKYNAGEVSILDETVPAIGYLTLTQLVGAQKAAQLVVKAKAYVASAQTPYKATLRKQLEFLEKHADTITQMEVINVDGYFAGSAPPAAGKSYTTYLAAQQHLLSRGSIHAVSKDPSVSPAINANYFTAEWDLDVATAGTEYLRRIAATQQYQDNFIVAETLPGAGRDVRDYTKKTTVTEYHPIATCSMLPRSQGGVVDAALRVYGTRNVRVVDASVIPLHISAHIQATIYGVAEAGAAIIAGGLSSLR</sequence>
<dbReference type="AlphaFoldDB" id="A0A316Z7T9"/>
<organism evidence="12 13">
    <name type="scientific">Tilletiopsis washingtonensis</name>
    <dbReference type="NCBI Taxonomy" id="58919"/>
    <lineage>
        <taxon>Eukaryota</taxon>
        <taxon>Fungi</taxon>
        <taxon>Dikarya</taxon>
        <taxon>Basidiomycota</taxon>
        <taxon>Ustilaginomycotina</taxon>
        <taxon>Exobasidiomycetes</taxon>
        <taxon>Entylomatales</taxon>
        <taxon>Entylomatales incertae sedis</taxon>
        <taxon>Tilletiopsis</taxon>
    </lineage>
</organism>
<dbReference type="InterPro" id="IPR000172">
    <property type="entry name" value="GMC_OxRdtase_N"/>
</dbReference>
<keyword evidence="4 7" id="KW-0274">FAD</keyword>
<dbReference type="PIRSF" id="PIRSF000137">
    <property type="entry name" value="Alcohol_oxidase"/>
    <property type="match status" value="1"/>
</dbReference>
<evidence type="ECO:0000313" key="12">
    <source>
        <dbReference type="EMBL" id="PWN97048.1"/>
    </source>
</evidence>
<dbReference type="RefSeq" id="XP_025597327.1">
    <property type="nucleotide sequence ID" value="XM_025742707.1"/>
</dbReference>
<comment type="cofactor">
    <cofactor evidence="1 7">
        <name>FAD</name>
        <dbReference type="ChEBI" id="CHEBI:57692"/>
    </cofactor>
</comment>
<feature type="domain" description="Glucose-methanol-choline oxidoreductase N-terminal" evidence="10">
    <location>
        <begin position="135"/>
        <end position="158"/>
    </location>
</feature>
<dbReference type="Gene3D" id="3.30.560.10">
    <property type="entry name" value="Glucose Oxidase, domain 3"/>
    <property type="match status" value="1"/>
</dbReference>
<feature type="binding site" evidence="7">
    <location>
        <position position="137"/>
    </location>
    <ligand>
        <name>FAD</name>
        <dbReference type="ChEBI" id="CHEBI:57692"/>
    </ligand>
</feature>
<dbReference type="EMBL" id="KZ819296">
    <property type="protein sequence ID" value="PWN97048.1"/>
    <property type="molecule type" value="Genomic_DNA"/>
</dbReference>
<feature type="domain" description="Glucose-methanol-choline oxidoreductase N-terminal" evidence="11">
    <location>
        <begin position="334"/>
        <end position="348"/>
    </location>
</feature>
<feature type="chain" id="PRO_5016251747" evidence="9">
    <location>
        <begin position="19"/>
        <end position="652"/>
    </location>
</feature>
<keyword evidence="5" id="KW-0560">Oxidoreductase</keyword>
<evidence type="ECO:0000256" key="8">
    <source>
        <dbReference type="RuleBase" id="RU003968"/>
    </source>
</evidence>
<dbReference type="PROSITE" id="PS00624">
    <property type="entry name" value="GMC_OXRED_2"/>
    <property type="match status" value="1"/>
</dbReference>
<feature type="active site" description="Proton acceptor" evidence="6">
    <location>
        <position position="628"/>
    </location>
</feature>
<feature type="signal peptide" evidence="9">
    <location>
        <begin position="1"/>
        <end position="18"/>
    </location>
</feature>
<dbReference type="Proteomes" id="UP000245946">
    <property type="component" value="Unassembled WGS sequence"/>
</dbReference>
<gene>
    <name evidence="12" type="ORF">FA09DRAFT_330698</name>
</gene>
<dbReference type="GO" id="GO:0050660">
    <property type="term" value="F:flavin adenine dinucleotide binding"/>
    <property type="evidence" value="ECO:0007669"/>
    <property type="project" value="InterPro"/>
</dbReference>
<reference evidence="12 13" key="1">
    <citation type="journal article" date="2018" name="Mol. Biol. Evol.">
        <title>Broad Genomic Sampling Reveals a Smut Pathogenic Ancestry of the Fungal Clade Ustilaginomycotina.</title>
        <authorList>
            <person name="Kijpornyongpan T."/>
            <person name="Mondo S.J."/>
            <person name="Barry K."/>
            <person name="Sandor L."/>
            <person name="Lee J."/>
            <person name="Lipzen A."/>
            <person name="Pangilinan J."/>
            <person name="LaButti K."/>
            <person name="Hainaut M."/>
            <person name="Henrissat B."/>
            <person name="Grigoriev I.V."/>
            <person name="Spatafora J.W."/>
            <person name="Aime M.C."/>
        </authorList>
    </citation>
    <scope>NUCLEOTIDE SEQUENCE [LARGE SCALE GENOMIC DNA]</scope>
    <source>
        <strain evidence="12 13">MCA 4186</strain>
    </source>
</reference>
<evidence type="ECO:0000256" key="1">
    <source>
        <dbReference type="ARBA" id="ARBA00001974"/>
    </source>
</evidence>
<comment type="similarity">
    <text evidence="2 8">Belongs to the GMC oxidoreductase family.</text>
</comment>
<feature type="active site" description="Proton donor" evidence="6">
    <location>
        <position position="585"/>
    </location>
</feature>
<dbReference type="PROSITE" id="PS00623">
    <property type="entry name" value="GMC_OXRED_1"/>
    <property type="match status" value="1"/>
</dbReference>
<keyword evidence="9" id="KW-0732">Signal</keyword>
<dbReference type="PANTHER" id="PTHR11552:SF201">
    <property type="entry name" value="GLUCOSE-METHANOL-CHOLINE OXIDOREDUCTASE N-TERMINAL DOMAIN-CONTAINING PROTEIN"/>
    <property type="match status" value="1"/>
</dbReference>
<dbReference type="InterPro" id="IPR012132">
    <property type="entry name" value="GMC_OxRdtase"/>
</dbReference>
<proteinExistence type="inferred from homology"/>
<dbReference type="OrthoDB" id="269227at2759"/>
<evidence type="ECO:0000256" key="3">
    <source>
        <dbReference type="ARBA" id="ARBA00022630"/>
    </source>
</evidence>
<evidence type="ECO:0000256" key="2">
    <source>
        <dbReference type="ARBA" id="ARBA00010790"/>
    </source>
</evidence>
<dbReference type="InterPro" id="IPR036188">
    <property type="entry name" value="FAD/NAD-bd_sf"/>
</dbReference>